<organism evidence="2 3">
    <name type="scientific">Streptomyces aureoversilis</name>
    <dbReference type="NCBI Taxonomy" id="67277"/>
    <lineage>
        <taxon>Bacteria</taxon>
        <taxon>Bacillati</taxon>
        <taxon>Actinomycetota</taxon>
        <taxon>Actinomycetes</taxon>
        <taxon>Kitasatosporales</taxon>
        <taxon>Streptomycetaceae</taxon>
        <taxon>Streptomyces</taxon>
    </lineage>
</organism>
<keyword evidence="3" id="KW-1185">Reference proteome</keyword>
<dbReference type="PROSITE" id="PS51257">
    <property type="entry name" value="PROKAR_LIPOPROTEIN"/>
    <property type="match status" value="1"/>
</dbReference>
<accession>A0ABW0ABL7</accession>
<proteinExistence type="predicted"/>
<evidence type="ECO:0008006" key="4">
    <source>
        <dbReference type="Google" id="ProtNLM"/>
    </source>
</evidence>
<name>A0ABW0ABL7_9ACTN</name>
<feature type="compositionally biased region" description="Basic and acidic residues" evidence="1">
    <location>
        <begin position="47"/>
        <end position="71"/>
    </location>
</feature>
<reference evidence="3" key="1">
    <citation type="journal article" date="2019" name="Int. J. Syst. Evol. Microbiol.">
        <title>The Global Catalogue of Microorganisms (GCM) 10K type strain sequencing project: providing services to taxonomists for standard genome sequencing and annotation.</title>
        <authorList>
            <consortium name="The Broad Institute Genomics Platform"/>
            <consortium name="The Broad Institute Genome Sequencing Center for Infectious Disease"/>
            <person name="Wu L."/>
            <person name="Ma J."/>
        </authorList>
    </citation>
    <scope>NUCLEOTIDE SEQUENCE [LARGE SCALE GENOMIC DNA]</scope>
    <source>
        <strain evidence="3">CGMCC 4.1641</strain>
    </source>
</reference>
<dbReference type="Proteomes" id="UP001596222">
    <property type="component" value="Unassembled WGS sequence"/>
</dbReference>
<protein>
    <recommendedName>
        <fullName evidence="4">Lipoprotein</fullName>
    </recommendedName>
</protein>
<dbReference type="EMBL" id="JBHSKJ010000036">
    <property type="protein sequence ID" value="MFC5149955.1"/>
    <property type="molecule type" value="Genomic_DNA"/>
</dbReference>
<gene>
    <name evidence="2" type="ORF">ACFPP6_35475</name>
</gene>
<evidence type="ECO:0000313" key="2">
    <source>
        <dbReference type="EMBL" id="MFC5149955.1"/>
    </source>
</evidence>
<feature type="compositionally biased region" description="Basic and acidic residues" evidence="1">
    <location>
        <begin position="28"/>
        <end position="38"/>
    </location>
</feature>
<dbReference type="RefSeq" id="WP_382050990.1">
    <property type="nucleotide sequence ID" value="NZ_JBHSKJ010000036.1"/>
</dbReference>
<sequence length="182" mass="18642">MRKAAQIVGAALVAAVLMTGCSSGSDGEGGKDAAKSGDKPSASGSRKPAEGGAEKPEQGDAKKPEQGDAKKPAQGGGDADLDGIWNQQKGYDIVRVTIFGDRGISDSDKGVCSGPAQRSGTTVKFDLKCPSPGNPRTKGTATLVDGGKTLSVSWEGGLTETFTKDPVKVEMPRIDVPRIDVP</sequence>
<feature type="region of interest" description="Disordered" evidence="1">
    <location>
        <begin position="105"/>
        <end position="144"/>
    </location>
</feature>
<evidence type="ECO:0000313" key="3">
    <source>
        <dbReference type="Proteomes" id="UP001596222"/>
    </source>
</evidence>
<comment type="caution">
    <text evidence="2">The sequence shown here is derived from an EMBL/GenBank/DDBJ whole genome shotgun (WGS) entry which is preliminary data.</text>
</comment>
<feature type="region of interest" description="Disordered" evidence="1">
    <location>
        <begin position="21"/>
        <end position="84"/>
    </location>
</feature>
<evidence type="ECO:0000256" key="1">
    <source>
        <dbReference type="SAM" id="MobiDB-lite"/>
    </source>
</evidence>